<dbReference type="PANTHER" id="PTHR43297">
    <property type="entry name" value="OLIGOPEPTIDE TRANSPORT ATP-BINDING PROTEIN APPD"/>
    <property type="match status" value="1"/>
</dbReference>
<evidence type="ECO:0000256" key="1">
    <source>
        <dbReference type="ARBA" id="ARBA00004202"/>
    </source>
</evidence>
<evidence type="ECO:0000256" key="6">
    <source>
        <dbReference type="ARBA" id="ARBA00023136"/>
    </source>
</evidence>
<gene>
    <name evidence="8" type="ORF">UFOPK1353_00659</name>
    <name evidence="9" type="ORF">UFOPK2292_00468</name>
</gene>
<evidence type="ECO:0000313" key="8">
    <source>
        <dbReference type="EMBL" id="CAB4535933.1"/>
    </source>
</evidence>
<evidence type="ECO:0000256" key="3">
    <source>
        <dbReference type="ARBA" id="ARBA00022475"/>
    </source>
</evidence>
<protein>
    <submittedName>
        <fullName evidence="9">Unannotated protein</fullName>
    </submittedName>
</protein>
<dbReference type="SUPFAM" id="SSF52540">
    <property type="entry name" value="P-loop containing nucleoside triphosphate hydrolases"/>
    <property type="match status" value="1"/>
</dbReference>
<dbReference type="InterPro" id="IPR013563">
    <property type="entry name" value="Oligopep_ABC_C"/>
</dbReference>
<accession>A0A6J6LTB2</accession>
<dbReference type="PROSITE" id="PS50893">
    <property type="entry name" value="ABC_TRANSPORTER_2"/>
    <property type="match status" value="1"/>
</dbReference>
<proteinExistence type="predicted"/>
<keyword evidence="5" id="KW-0067">ATP-binding</keyword>
<evidence type="ECO:0000256" key="2">
    <source>
        <dbReference type="ARBA" id="ARBA00022448"/>
    </source>
</evidence>
<organism evidence="9">
    <name type="scientific">freshwater metagenome</name>
    <dbReference type="NCBI Taxonomy" id="449393"/>
    <lineage>
        <taxon>unclassified sequences</taxon>
        <taxon>metagenomes</taxon>
        <taxon>ecological metagenomes</taxon>
    </lineage>
</organism>
<dbReference type="GO" id="GO:0016887">
    <property type="term" value="F:ATP hydrolysis activity"/>
    <property type="evidence" value="ECO:0007669"/>
    <property type="project" value="InterPro"/>
</dbReference>
<evidence type="ECO:0000259" key="7">
    <source>
        <dbReference type="PROSITE" id="PS50893"/>
    </source>
</evidence>
<feature type="domain" description="ABC transporter" evidence="7">
    <location>
        <begin position="7"/>
        <end position="255"/>
    </location>
</feature>
<name>A0A6J6LTB2_9ZZZZ</name>
<dbReference type="AlphaFoldDB" id="A0A6J6LTB2"/>
<reference evidence="9" key="1">
    <citation type="submission" date="2020-05" db="EMBL/GenBank/DDBJ databases">
        <authorList>
            <person name="Chiriac C."/>
            <person name="Salcher M."/>
            <person name="Ghai R."/>
            <person name="Kavagutti S V."/>
        </authorList>
    </citation>
    <scope>NUCLEOTIDE SEQUENCE</scope>
</reference>
<keyword evidence="4" id="KW-0547">Nucleotide-binding</keyword>
<dbReference type="InterPro" id="IPR027417">
    <property type="entry name" value="P-loop_NTPase"/>
</dbReference>
<dbReference type="EMBL" id="CAEZSE010000095">
    <property type="protein sequence ID" value="CAB4535933.1"/>
    <property type="molecule type" value="Genomic_DNA"/>
</dbReference>
<dbReference type="PANTHER" id="PTHR43297:SF2">
    <property type="entry name" value="DIPEPTIDE TRANSPORT ATP-BINDING PROTEIN DPPD"/>
    <property type="match status" value="1"/>
</dbReference>
<evidence type="ECO:0000256" key="4">
    <source>
        <dbReference type="ARBA" id="ARBA00022741"/>
    </source>
</evidence>
<dbReference type="InterPro" id="IPR003593">
    <property type="entry name" value="AAA+_ATPase"/>
</dbReference>
<dbReference type="NCBIfam" id="TIGR01727">
    <property type="entry name" value="oligo_HPY"/>
    <property type="match status" value="1"/>
</dbReference>
<dbReference type="GO" id="GO:0015833">
    <property type="term" value="P:peptide transport"/>
    <property type="evidence" value="ECO:0007669"/>
    <property type="project" value="InterPro"/>
</dbReference>
<keyword evidence="3" id="KW-1003">Cell membrane</keyword>
<comment type="subcellular location">
    <subcellularLocation>
        <location evidence="1">Cell membrane</location>
        <topology evidence="1">Peripheral membrane protein</topology>
    </subcellularLocation>
</comment>
<dbReference type="EMBL" id="CAEZWU010000050">
    <property type="protein sequence ID" value="CAB4664288.1"/>
    <property type="molecule type" value="Genomic_DNA"/>
</dbReference>
<dbReference type="Gene3D" id="3.40.50.300">
    <property type="entry name" value="P-loop containing nucleotide triphosphate hydrolases"/>
    <property type="match status" value="1"/>
</dbReference>
<dbReference type="InterPro" id="IPR050388">
    <property type="entry name" value="ABC_Ni/Peptide_Import"/>
</dbReference>
<dbReference type="GO" id="GO:0005886">
    <property type="term" value="C:plasma membrane"/>
    <property type="evidence" value="ECO:0007669"/>
    <property type="project" value="UniProtKB-SubCell"/>
</dbReference>
<dbReference type="SMART" id="SM00382">
    <property type="entry name" value="AAA"/>
    <property type="match status" value="1"/>
</dbReference>
<dbReference type="CDD" id="cd03257">
    <property type="entry name" value="ABC_NikE_OppD_transporters"/>
    <property type="match status" value="1"/>
</dbReference>
<keyword evidence="6" id="KW-0472">Membrane</keyword>
<dbReference type="FunFam" id="3.40.50.300:FF:000016">
    <property type="entry name" value="Oligopeptide ABC transporter ATP-binding component"/>
    <property type="match status" value="1"/>
</dbReference>
<dbReference type="PROSITE" id="PS00211">
    <property type="entry name" value="ABC_TRANSPORTER_1"/>
    <property type="match status" value="1"/>
</dbReference>
<keyword evidence="2" id="KW-0813">Transport</keyword>
<evidence type="ECO:0000256" key="5">
    <source>
        <dbReference type="ARBA" id="ARBA00022840"/>
    </source>
</evidence>
<dbReference type="Pfam" id="PF00005">
    <property type="entry name" value="ABC_tran"/>
    <property type="match status" value="1"/>
</dbReference>
<dbReference type="InterPro" id="IPR003439">
    <property type="entry name" value="ABC_transporter-like_ATP-bd"/>
</dbReference>
<sequence>MSSLLSIKNMSVNFDTPRGSLEAVRGVDIEIPAGMSVGVVGESGSGKTVMCRAAMGLLQGSTVNRTGTVIFDGHELTAMSKEQVRELFGSGMAMIFQDPLTALNPVRRIGAQLSEGLRIRLGMSKSDAMARSKELLELVRIPNAAAVLKSFPYQLSGGMRQRVMIAIAIACNPKLLFADEPTTALDVTVQAQILQLLRELREDLKMSMVLVTHDLGVVAGNTDYVAVMYAGEVVEYAPTKKLFADMRMPYTEALLDSIPRVDHKSGTRLSVIAGRLPDPTNRPTGCGFAPRCKYAQDKCKTDHPELKTDPDGHIYRCWFPIGEAL</sequence>
<dbReference type="InterPro" id="IPR017871">
    <property type="entry name" value="ABC_transporter-like_CS"/>
</dbReference>
<dbReference type="GO" id="GO:0005524">
    <property type="term" value="F:ATP binding"/>
    <property type="evidence" value="ECO:0007669"/>
    <property type="project" value="UniProtKB-KW"/>
</dbReference>
<evidence type="ECO:0000313" key="9">
    <source>
        <dbReference type="EMBL" id="CAB4664288.1"/>
    </source>
</evidence>
<dbReference type="Pfam" id="PF08352">
    <property type="entry name" value="oligo_HPY"/>
    <property type="match status" value="1"/>
</dbReference>